<dbReference type="InterPro" id="IPR018957">
    <property type="entry name" value="Znf_C3HC4_RING-type"/>
</dbReference>
<dbReference type="AlphaFoldDB" id="A0A8H5B5C1"/>
<dbReference type="PROSITE" id="PS51873">
    <property type="entry name" value="TRIAD"/>
    <property type="match status" value="1"/>
</dbReference>
<feature type="compositionally biased region" description="Polar residues" evidence="9">
    <location>
        <begin position="322"/>
        <end position="331"/>
    </location>
</feature>
<organism evidence="12 13">
    <name type="scientific">Psilocybe cf. subviscida</name>
    <dbReference type="NCBI Taxonomy" id="2480587"/>
    <lineage>
        <taxon>Eukaryota</taxon>
        <taxon>Fungi</taxon>
        <taxon>Dikarya</taxon>
        <taxon>Basidiomycota</taxon>
        <taxon>Agaricomycotina</taxon>
        <taxon>Agaricomycetes</taxon>
        <taxon>Agaricomycetidae</taxon>
        <taxon>Agaricales</taxon>
        <taxon>Agaricineae</taxon>
        <taxon>Strophariaceae</taxon>
        <taxon>Psilocybe</taxon>
    </lineage>
</organism>
<dbReference type="Proteomes" id="UP000567179">
    <property type="component" value="Unassembled WGS sequence"/>
</dbReference>
<dbReference type="Gene3D" id="3.30.40.10">
    <property type="entry name" value="Zinc/RING finger domain, C3HC4 (zinc finger)"/>
    <property type="match status" value="1"/>
</dbReference>
<evidence type="ECO:0000256" key="1">
    <source>
        <dbReference type="ARBA" id="ARBA00022679"/>
    </source>
</evidence>
<keyword evidence="6" id="KW-0862">Zinc</keyword>
<proteinExistence type="predicted"/>
<comment type="caution">
    <text evidence="12">The sequence shown here is derived from an EMBL/GenBank/DDBJ whole genome shotgun (WGS) entry which is preliminary data.</text>
</comment>
<dbReference type="OrthoDB" id="1431934at2759"/>
<evidence type="ECO:0000256" key="2">
    <source>
        <dbReference type="ARBA" id="ARBA00022723"/>
    </source>
</evidence>
<dbReference type="PROSITE" id="PS00518">
    <property type="entry name" value="ZF_RING_1"/>
    <property type="match status" value="1"/>
</dbReference>
<dbReference type="SUPFAM" id="SSF57850">
    <property type="entry name" value="RING/U-box"/>
    <property type="match status" value="1"/>
</dbReference>
<dbReference type="GO" id="GO:0016567">
    <property type="term" value="P:protein ubiquitination"/>
    <property type="evidence" value="ECO:0007669"/>
    <property type="project" value="InterPro"/>
</dbReference>
<dbReference type="InterPro" id="IPR044066">
    <property type="entry name" value="TRIAD_supradom"/>
</dbReference>
<evidence type="ECO:0000256" key="9">
    <source>
        <dbReference type="SAM" id="MobiDB-lite"/>
    </source>
</evidence>
<feature type="compositionally biased region" description="Basic and acidic residues" evidence="9">
    <location>
        <begin position="339"/>
        <end position="349"/>
    </location>
</feature>
<keyword evidence="4 7" id="KW-0863">Zinc-finger</keyword>
<evidence type="ECO:0000259" key="10">
    <source>
        <dbReference type="PROSITE" id="PS50089"/>
    </source>
</evidence>
<dbReference type="InterPro" id="IPR017907">
    <property type="entry name" value="Znf_RING_CS"/>
</dbReference>
<name>A0A8H5B5C1_9AGAR</name>
<accession>A0A8H5B5C1</accession>
<evidence type="ECO:0000256" key="3">
    <source>
        <dbReference type="ARBA" id="ARBA00022737"/>
    </source>
</evidence>
<sequence>MLPPRTKQNRLEEVVGAILGGQQQIVSYAGASQYQDAEGIRTGASSCGLAALNCARVLFRTYEDTKVVSNFSPAGHTHRLLNGVLCQQTTEEITSICSSWPSDKHLEVDELLKLPIFKQSFENANVQYALTDYANLLSVLRDMRDAKGIPVAAILTRSPEIIVCVKIPINDNSDVFAVFDSHPRPAHPDGAAFIVNTSMESTATYLNNLLAIDPKILADPTMRWQAQLFGQFSSHIVLPNSSPLSPTGLEDILMESTTTTLRLQAELDNSRRHNEELTTENDRLKLQVAQLELDDEDTTILDHESVRTAYQSRHANGPPPWQASTSGSSISGPPVALARDSEPPSHSKHDIVSDLSEKLINQLQVQYQEEDRALAAERAALSAHETPTFQCQICFEDMRIDYLAQMDECKHSFCRDCLRSHVTSIISQRRYPILCPVCMADKNAPEPTQIGDTVLSTIGLTTENTELLRSLQIAPYSIALHCRKCKQTMFVDRKDHQESSTITCPLRGCNYVWCKNCERQIEIGGPQHSCDGSSELRHLMQERGWKACPGNFLSLNSAQARP</sequence>
<evidence type="ECO:0000256" key="8">
    <source>
        <dbReference type="SAM" id="Coils"/>
    </source>
</evidence>
<feature type="domain" description="RING-type" evidence="11">
    <location>
        <begin position="387"/>
        <end position="562"/>
    </location>
</feature>
<evidence type="ECO:0000256" key="5">
    <source>
        <dbReference type="ARBA" id="ARBA00022786"/>
    </source>
</evidence>
<evidence type="ECO:0000256" key="7">
    <source>
        <dbReference type="PROSITE-ProRule" id="PRU00175"/>
    </source>
</evidence>
<dbReference type="InterPro" id="IPR001841">
    <property type="entry name" value="Znf_RING"/>
</dbReference>
<keyword evidence="3" id="KW-0677">Repeat</keyword>
<dbReference type="EMBL" id="JAACJJ010000042">
    <property type="protein sequence ID" value="KAF5316832.1"/>
    <property type="molecule type" value="Genomic_DNA"/>
</dbReference>
<dbReference type="Pfam" id="PF00097">
    <property type="entry name" value="zf-C3HC4"/>
    <property type="match status" value="1"/>
</dbReference>
<dbReference type="InterPro" id="IPR031127">
    <property type="entry name" value="E3_UB_ligase_RBR"/>
</dbReference>
<keyword evidence="2" id="KW-0479">Metal-binding</keyword>
<evidence type="ECO:0008006" key="14">
    <source>
        <dbReference type="Google" id="ProtNLM"/>
    </source>
</evidence>
<dbReference type="PROSITE" id="PS50089">
    <property type="entry name" value="ZF_RING_2"/>
    <property type="match status" value="1"/>
</dbReference>
<keyword evidence="13" id="KW-1185">Reference proteome</keyword>
<feature type="region of interest" description="Disordered" evidence="9">
    <location>
        <begin position="311"/>
        <end position="349"/>
    </location>
</feature>
<evidence type="ECO:0000313" key="13">
    <source>
        <dbReference type="Proteomes" id="UP000567179"/>
    </source>
</evidence>
<gene>
    <name evidence="12" type="ORF">D9619_006312</name>
</gene>
<dbReference type="PANTHER" id="PTHR11685">
    <property type="entry name" value="RBR FAMILY RING FINGER AND IBR DOMAIN-CONTAINING"/>
    <property type="match status" value="1"/>
</dbReference>
<feature type="domain" description="RING-type" evidence="10">
    <location>
        <begin position="391"/>
        <end position="438"/>
    </location>
</feature>
<feature type="coiled-coil region" evidence="8">
    <location>
        <begin position="260"/>
        <end position="294"/>
    </location>
</feature>
<keyword evidence="1" id="KW-0808">Transferase</keyword>
<keyword evidence="5" id="KW-0833">Ubl conjugation pathway</keyword>
<dbReference type="GO" id="GO:0004842">
    <property type="term" value="F:ubiquitin-protein transferase activity"/>
    <property type="evidence" value="ECO:0007669"/>
    <property type="project" value="InterPro"/>
</dbReference>
<keyword evidence="8" id="KW-0175">Coiled coil</keyword>
<dbReference type="GO" id="GO:0008270">
    <property type="term" value="F:zinc ion binding"/>
    <property type="evidence" value="ECO:0007669"/>
    <property type="project" value="UniProtKB-KW"/>
</dbReference>
<dbReference type="SMART" id="SM00184">
    <property type="entry name" value="RING"/>
    <property type="match status" value="1"/>
</dbReference>
<reference evidence="12 13" key="1">
    <citation type="journal article" date="2020" name="ISME J.">
        <title>Uncovering the hidden diversity of litter-decomposition mechanisms in mushroom-forming fungi.</title>
        <authorList>
            <person name="Floudas D."/>
            <person name="Bentzer J."/>
            <person name="Ahren D."/>
            <person name="Johansson T."/>
            <person name="Persson P."/>
            <person name="Tunlid A."/>
        </authorList>
    </citation>
    <scope>NUCLEOTIDE SEQUENCE [LARGE SCALE GENOMIC DNA]</scope>
    <source>
        <strain evidence="12 13">CBS 101986</strain>
    </source>
</reference>
<protein>
    <recommendedName>
        <fullName evidence="14">RING-type domain-containing protein</fullName>
    </recommendedName>
</protein>
<evidence type="ECO:0000256" key="6">
    <source>
        <dbReference type="ARBA" id="ARBA00022833"/>
    </source>
</evidence>
<evidence type="ECO:0000256" key="4">
    <source>
        <dbReference type="ARBA" id="ARBA00022771"/>
    </source>
</evidence>
<dbReference type="InterPro" id="IPR013083">
    <property type="entry name" value="Znf_RING/FYVE/PHD"/>
</dbReference>
<evidence type="ECO:0000259" key="11">
    <source>
        <dbReference type="PROSITE" id="PS51873"/>
    </source>
</evidence>
<evidence type="ECO:0000313" key="12">
    <source>
        <dbReference type="EMBL" id="KAF5316832.1"/>
    </source>
</evidence>